<dbReference type="InterPro" id="IPR013839">
    <property type="entry name" value="DNAligase_adenylation"/>
</dbReference>
<evidence type="ECO:0000256" key="1">
    <source>
        <dbReference type="ARBA" id="ARBA00022763"/>
    </source>
</evidence>
<dbReference type="Gene3D" id="1.10.287.610">
    <property type="entry name" value="Helix hairpin bin"/>
    <property type="match status" value="1"/>
</dbReference>
<evidence type="ECO:0000313" key="4">
    <source>
        <dbReference type="EMBL" id="BDR52791.1"/>
    </source>
</evidence>
<proteinExistence type="predicted"/>
<gene>
    <name evidence="4" type="ORF">KIM372_06980</name>
</gene>
<dbReference type="PROSITE" id="PS01055">
    <property type="entry name" value="DNA_LIGASE_N1"/>
    <property type="match status" value="1"/>
</dbReference>
<evidence type="ECO:0000256" key="2">
    <source>
        <dbReference type="ARBA" id="ARBA00023204"/>
    </source>
</evidence>
<evidence type="ECO:0000259" key="3">
    <source>
        <dbReference type="SMART" id="SM00532"/>
    </source>
</evidence>
<dbReference type="InterPro" id="IPR018239">
    <property type="entry name" value="DNA_ligase_AS"/>
</dbReference>
<keyword evidence="1" id="KW-0227">DNA damage</keyword>
<dbReference type="InterPro" id="IPR013840">
    <property type="entry name" value="DNAligase_N"/>
</dbReference>
<dbReference type="Gene3D" id="3.30.470.30">
    <property type="entry name" value="DNA ligase/mRNA capping enzyme"/>
    <property type="match status" value="1"/>
</dbReference>
<protein>
    <recommendedName>
        <fullName evidence="3">NAD-dependent DNA ligase N-terminal domain-containing protein</fullName>
    </recommendedName>
</protein>
<dbReference type="SMART" id="SM00532">
    <property type="entry name" value="LIGANc"/>
    <property type="match status" value="1"/>
</dbReference>
<name>A0ABM8B7E5_9BIFI</name>
<keyword evidence="5" id="KW-1185">Reference proteome</keyword>
<keyword evidence="2" id="KW-0234">DNA repair</keyword>
<dbReference type="EMBL" id="AP026798">
    <property type="protein sequence ID" value="BDR52791.1"/>
    <property type="molecule type" value="Genomic_DNA"/>
</dbReference>
<reference evidence="4 5" key="1">
    <citation type="journal article" date="2023" name="Microbiol. Spectr.">
        <title>Symbiosis of Carpenter Bees with Uncharacterized Lactic Acid Bacteria Showing NAD Auxotrophy.</title>
        <authorList>
            <person name="Kawasaki S."/>
            <person name="Ozawa K."/>
            <person name="Mori T."/>
            <person name="Yamamoto A."/>
            <person name="Ito M."/>
            <person name="Ohkuma M."/>
            <person name="Sakamoto M."/>
            <person name="Matsutani M."/>
        </authorList>
    </citation>
    <scope>NUCLEOTIDE SEQUENCE [LARGE SCALE GENOMIC DNA]</scope>
    <source>
        <strain evidence="4 5">Kim37-2</strain>
    </source>
</reference>
<organism evidence="4 5">
    <name type="scientific">Bombiscardovia nodaiensis</name>
    <dbReference type="NCBI Taxonomy" id="2932181"/>
    <lineage>
        <taxon>Bacteria</taxon>
        <taxon>Bacillati</taxon>
        <taxon>Actinomycetota</taxon>
        <taxon>Actinomycetes</taxon>
        <taxon>Bifidobacteriales</taxon>
        <taxon>Bifidobacteriaceae</taxon>
        <taxon>Bombiscardovia</taxon>
    </lineage>
</organism>
<accession>A0ABM8B7E5</accession>
<evidence type="ECO:0000313" key="5">
    <source>
        <dbReference type="Proteomes" id="UP001321766"/>
    </source>
</evidence>
<dbReference type="SUPFAM" id="SSF56091">
    <property type="entry name" value="DNA ligase/mRNA capping enzyme, catalytic domain"/>
    <property type="match status" value="1"/>
</dbReference>
<sequence length="262" mass="29352">MTNVHSSQARIGSEEWITSLTPDDADAMKLEQVDVASLSAAQAQRLWARLASWVESDQIAYYINDSPVSSDAAYDARMRCLQELEREFPSLDTPQSPTHRVGGSFSNDFTSVRHPTQMMSLDDVFSIEELRDWYQGIVDDLNWPKGKPLPMTSEVKIDGLALNLIYRNGVLVQGLTRGDGVTGEDITLNVRTIGSIPQNLGERLPTFPTSWRYAAKCSCASRTSTNSTRPRKLRARRRLLIPATQRLVPYGRRIRTLQPSAP</sequence>
<dbReference type="Proteomes" id="UP001321766">
    <property type="component" value="Chromosome"/>
</dbReference>
<feature type="domain" description="NAD-dependent DNA ligase N-terminal" evidence="3">
    <location>
        <begin position="42"/>
        <end position="261"/>
    </location>
</feature>
<dbReference type="Pfam" id="PF01653">
    <property type="entry name" value="DNA_ligase_aden"/>
    <property type="match status" value="1"/>
</dbReference>